<dbReference type="STRING" id="861299.J421_1830"/>
<dbReference type="AlphaFoldDB" id="W0RG04"/>
<feature type="chain" id="PRO_5004795500" evidence="1">
    <location>
        <begin position="28"/>
        <end position="344"/>
    </location>
</feature>
<reference evidence="2 3" key="1">
    <citation type="journal article" date="2014" name="Genome Announc.">
        <title>Genome Sequence and Methylome of Soil Bacterium Gemmatirosa kalamazoonensis KBS708T, a Member of the Rarely Cultivated Gemmatimonadetes Phylum.</title>
        <authorList>
            <person name="Debruyn J.M."/>
            <person name="Radosevich M."/>
            <person name="Wommack K.E."/>
            <person name="Polson S.W."/>
            <person name="Hauser L.J."/>
            <person name="Fawaz M.N."/>
            <person name="Korlach J."/>
            <person name="Tsai Y.C."/>
        </authorList>
    </citation>
    <scope>NUCLEOTIDE SEQUENCE [LARGE SCALE GENOMIC DNA]</scope>
    <source>
        <strain evidence="2 3">KBS708</strain>
    </source>
</reference>
<dbReference type="eggNOG" id="ENOG502Z9JH">
    <property type="taxonomic scope" value="Bacteria"/>
</dbReference>
<dbReference type="Proteomes" id="UP000019151">
    <property type="component" value="Chromosome"/>
</dbReference>
<sequence length="344" mass="37420">MPPAGRLRSRACCALLVSLAVSLAACGADGVAPTGPHGTAGGPAQVLLTVALPALDTARDGRYEAWVVDAGETRRSIGRFATGGSYTLASPVADPTAIEITLERPDDADAVPSAQLLLRGRVQRGHADLGYAGAVTQNDLPLRPSPGQFTMFTPSDNDSLGYPSNEQSGVWLFNMAPAQTAQRDYYVRLTPLQSGWTYEGWMVRDLDRPNAIWLSYGKFVPDWTSAVNQPDDTGWGPFSGVLDFRRARLEDFPGDDWISNPLRLPWRADLTLPLDLREKDAQGRMRWSHVITIEPATDRGEPVTTERPFVLHPYVDAFGDLGPGIARTITAHLETMPRGTADVR</sequence>
<dbReference type="PROSITE" id="PS51257">
    <property type="entry name" value="PROKAR_LIPOPROTEIN"/>
    <property type="match status" value="1"/>
</dbReference>
<organism evidence="2 3">
    <name type="scientific">Gemmatirosa kalamazoonensis</name>
    <dbReference type="NCBI Taxonomy" id="861299"/>
    <lineage>
        <taxon>Bacteria</taxon>
        <taxon>Pseudomonadati</taxon>
        <taxon>Gemmatimonadota</taxon>
        <taxon>Gemmatimonadia</taxon>
        <taxon>Gemmatimonadales</taxon>
        <taxon>Gemmatimonadaceae</taxon>
        <taxon>Gemmatirosa</taxon>
    </lineage>
</organism>
<dbReference type="OrthoDB" id="1115036at2"/>
<gene>
    <name evidence="2" type="ORF">J421_1830</name>
</gene>
<dbReference type="HOGENOM" id="CLU_939946_0_0_0"/>
<accession>W0RG04</accession>
<evidence type="ECO:0000313" key="3">
    <source>
        <dbReference type="Proteomes" id="UP000019151"/>
    </source>
</evidence>
<dbReference type="RefSeq" id="WP_158508713.1">
    <property type="nucleotide sequence ID" value="NZ_CP007128.1"/>
</dbReference>
<keyword evidence="1" id="KW-0732">Signal</keyword>
<protein>
    <submittedName>
        <fullName evidence="2">Uncharacterized protein</fullName>
    </submittedName>
</protein>
<evidence type="ECO:0000256" key="1">
    <source>
        <dbReference type="SAM" id="SignalP"/>
    </source>
</evidence>
<dbReference type="KEGG" id="gba:J421_1830"/>
<name>W0RG04_9BACT</name>
<keyword evidence="3" id="KW-1185">Reference proteome</keyword>
<dbReference type="EMBL" id="CP007128">
    <property type="protein sequence ID" value="AHG89367.1"/>
    <property type="molecule type" value="Genomic_DNA"/>
</dbReference>
<feature type="signal peptide" evidence="1">
    <location>
        <begin position="1"/>
        <end position="27"/>
    </location>
</feature>
<dbReference type="InParanoid" id="W0RG04"/>
<proteinExistence type="predicted"/>
<evidence type="ECO:0000313" key="2">
    <source>
        <dbReference type="EMBL" id="AHG89367.1"/>
    </source>
</evidence>